<feature type="region of interest" description="Disordered" evidence="1">
    <location>
        <begin position="651"/>
        <end position="843"/>
    </location>
</feature>
<feature type="compositionally biased region" description="Polar residues" evidence="1">
    <location>
        <begin position="778"/>
        <end position="793"/>
    </location>
</feature>
<feature type="compositionally biased region" description="Polar residues" evidence="1">
    <location>
        <begin position="742"/>
        <end position="751"/>
    </location>
</feature>
<gene>
    <name evidence="3" type="primary">ROD1</name>
    <name evidence="3" type="ORF">CAAN4_H16842</name>
</gene>
<feature type="compositionally biased region" description="Polar residues" evidence="1">
    <location>
        <begin position="413"/>
        <end position="425"/>
    </location>
</feature>
<dbReference type="Gene3D" id="2.60.40.640">
    <property type="match status" value="1"/>
</dbReference>
<sequence>MVKKSSSQNKQTALFDIRLKNLDHDVLVLKGTENEAASVLLVGKIAISLNEPLHIKKLSLRLYSTIQLDWTEQYQTSKGVIPKPMKFSKKIYEHNWDHNELKKELSALTEGNSTSPALSRQQSTTSLKNLGHSFRSKSSTNLHLSSLHQFSSSNLSSLSGSSTNLSGLNGANGNSGSGGTLPPGNHEIPFSAILPGNIPESVEGLPGGSVVYKLEATIERGKFHNNLVSKKHLRVVRTLTTDAVELSETVAVDNTWPKKVEYSLNVPSKAIAIGSTTPISFMLVPLLKGLRLGDIKIQLLEYYSYVGYLPPPHNGERILAEKTIPKPSEDDPNFQMDRWEVDSYIRVPDTLSKCTQDCDIETHLKVRHKLKFVIGLVNPDGHVSELRASLPIQLFISPFICIRAKYDAEESENNSIDASSPQGSVTGRGYDGGDDEELLFASDLHSGSHTSLNHLGGDSSSIAPANGSGTGTGLGTAGSSVTSFAGFMAPPLYEKHVYDRLWSDVSPVDSPINSGTATPRSNDRSFHNLHNNNVQQQFSMSPLDTNQLSENLRQLSLQRQLQESQEAGSTPSGRNRAVFNLDGEQSGPGPSEAGDYFSAVRQGASAPTSENYPNALSSPGITSPPIHLSRAGSENLLNPSIMAKVPSYTQAMRSDLQEEPLSPAYEPPLPGSNINLQELSRRLEEHQPRQGGPQYMSSSLGHSRSKSLLSRGSSSINLKGLGHNSRNSSAGSSPSNSRNVSYTNLSANQGLSRSPSKRSVNSNSSTSFSLTPLSGSSAPQKQSESVPETSQHATLPALVQLSGSASDRSALVKNNSHSGVPKKSASSLSLQNMPFLHKKHGKG</sequence>
<feature type="region of interest" description="Disordered" evidence="1">
    <location>
        <begin position="412"/>
        <end position="432"/>
    </location>
</feature>
<dbReference type="EMBL" id="OZ004260">
    <property type="protein sequence ID" value="CAK7921655.1"/>
    <property type="molecule type" value="Genomic_DNA"/>
</dbReference>
<reference evidence="3 4" key="1">
    <citation type="submission" date="2024-01" db="EMBL/GenBank/DDBJ databases">
        <authorList>
            <consortium name="Genoscope - CEA"/>
            <person name="William W."/>
        </authorList>
    </citation>
    <scope>NUCLEOTIDE SEQUENCE [LARGE SCALE GENOMIC DNA]</scope>
    <source>
        <strain evidence="3 4">29B2s-10</strain>
    </source>
</reference>
<dbReference type="SUPFAM" id="SSF81296">
    <property type="entry name" value="E set domains"/>
    <property type="match status" value="1"/>
</dbReference>
<protein>
    <submittedName>
        <fullName evidence="3">Protein Rod1p</fullName>
    </submittedName>
</protein>
<evidence type="ECO:0000313" key="3">
    <source>
        <dbReference type="EMBL" id="CAK7921655.1"/>
    </source>
</evidence>
<evidence type="ECO:0000259" key="2">
    <source>
        <dbReference type="SMART" id="SM01017"/>
    </source>
</evidence>
<dbReference type="InterPro" id="IPR011021">
    <property type="entry name" value="Arrestin-like_N"/>
</dbReference>
<feature type="compositionally biased region" description="Polar residues" evidence="1">
    <location>
        <begin position="801"/>
        <end position="832"/>
    </location>
</feature>
<proteinExistence type="predicted"/>
<dbReference type="InterPro" id="IPR011022">
    <property type="entry name" value="Arrestin_C-like"/>
</dbReference>
<feature type="compositionally biased region" description="Basic and acidic residues" evidence="1">
    <location>
        <begin position="679"/>
        <end position="688"/>
    </location>
</feature>
<feature type="compositionally biased region" description="Low complexity" evidence="1">
    <location>
        <begin position="752"/>
        <end position="777"/>
    </location>
</feature>
<evidence type="ECO:0000313" key="4">
    <source>
        <dbReference type="Proteomes" id="UP001497600"/>
    </source>
</evidence>
<dbReference type="InterPro" id="IPR014756">
    <property type="entry name" value="Ig_E-set"/>
</dbReference>
<dbReference type="PANTHER" id="PTHR11188">
    <property type="entry name" value="ARRESTIN DOMAIN CONTAINING PROTEIN"/>
    <property type="match status" value="1"/>
</dbReference>
<keyword evidence="4" id="KW-1185">Reference proteome</keyword>
<dbReference type="InterPro" id="IPR050357">
    <property type="entry name" value="Arrestin_domain-protein"/>
</dbReference>
<feature type="compositionally biased region" description="Polar residues" evidence="1">
    <location>
        <begin position="605"/>
        <end position="621"/>
    </location>
</feature>
<organism evidence="3 4">
    <name type="scientific">[Candida] anglica</name>
    <dbReference type="NCBI Taxonomy" id="148631"/>
    <lineage>
        <taxon>Eukaryota</taxon>
        <taxon>Fungi</taxon>
        <taxon>Dikarya</taxon>
        <taxon>Ascomycota</taxon>
        <taxon>Saccharomycotina</taxon>
        <taxon>Pichiomycetes</taxon>
        <taxon>Debaryomycetaceae</taxon>
        <taxon>Kurtzmaniella</taxon>
    </lineage>
</organism>
<feature type="domain" description="Arrestin C-terminal-like" evidence="2">
    <location>
        <begin position="256"/>
        <end position="399"/>
    </location>
</feature>
<name>A0ABP0EQ84_9ASCO</name>
<dbReference type="Proteomes" id="UP001497600">
    <property type="component" value="Chromosome H"/>
</dbReference>
<evidence type="ECO:0000256" key="1">
    <source>
        <dbReference type="SAM" id="MobiDB-lite"/>
    </source>
</evidence>
<dbReference type="SMART" id="SM01017">
    <property type="entry name" value="Arrestin_C"/>
    <property type="match status" value="1"/>
</dbReference>
<dbReference type="InterPro" id="IPR014752">
    <property type="entry name" value="Arrestin-like_C"/>
</dbReference>
<feature type="compositionally biased region" description="Low complexity" evidence="1">
    <location>
        <begin position="724"/>
        <end position="741"/>
    </location>
</feature>
<feature type="compositionally biased region" description="Low complexity" evidence="1">
    <location>
        <begin position="697"/>
        <end position="715"/>
    </location>
</feature>
<dbReference type="Pfam" id="PF00339">
    <property type="entry name" value="Arrestin_N"/>
    <property type="match status" value="1"/>
</dbReference>
<dbReference type="Pfam" id="PF02752">
    <property type="entry name" value="Arrestin_C"/>
    <property type="match status" value="1"/>
</dbReference>
<feature type="region of interest" description="Disordered" evidence="1">
    <location>
        <begin position="559"/>
        <end position="632"/>
    </location>
</feature>
<accession>A0ABP0EQ84</accession>
<dbReference type="PANTHER" id="PTHR11188:SF17">
    <property type="entry name" value="FI21816P1"/>
    <property type="match status" value="1"/>
</dbReference>